<sequence>MTPQQMSTFIDELYAASGSGDWDKVASMVTDDLVISEAPGLPMEGTHTGKDALKNLYLDVFAMLQVESLEMVERTFGGDHACCILKMHYGKGLEPAELVEMFRFEGRKVAEIKPFYYDPAPVRAAAAAFSGS</sequence>
<dbReference type="AlphaFoldDB" id="A0A7G6W0C9"/>
<dbReference type="Pfam" id="PF12680">
    <property type="entry name" value="SnoaL_2"/>
    <property type="match status" value="1"/>
</dbReference>
<dbReference type="Proteomes" id="UP000515297">
    <property type="component" value="Plasmid plas1"/>
</dbReference>
<protein>
    <submittedName>
        <fullName evidence="2">Nuclear transport factor 2 family protein</fullName>
    </submittedName>
</protein>
<dbReference type="SUPFAM" id="SSF54427">
    <property type="entry name" value="NTF2-like"/>
    <property type="match status" value="1"/>
</dbReference>
<dbReference type="Gene3D" id="3.10.450.50">
    <property type="match status" value="1"/>
</dbReference>
<dbReference type="InterPro" id="IPR032710">
    <property type="entry name" value="NTF2-like_dom_sf"/>
</dbReference>
<dbReference type="InterPro" id="IPR037401">
    <property type="entry name" value="SnoaL-like"/>
</dbReference>
<dbReference type="RefSeq" id="WP_185886062.1">
    <property type="nucleotide sequence ID" value="NZ_CP060053.1"/>
</dbReference>
<evidence type="ECO:0000313" key="2">
    <source>
        <dbReference type="EMBL" id="QNE07444.1"/>
    </source>
</evidence>
<proteinExistence type="predicted"/>
<keyword evidence="2" id="KW-0614">Plasmid</keyword>
<gene>
    <name evidence="2" type="ORF">H4O24_16330</name>
</gene>
<reference evidence="2 3" key="1">
    <citation type="submission" date="2020-08" db="EMBL/GenBank/DDBJ databases">
        <authorList>
            <person name="Liu G."/>
            <person name="Sun C."/>
        </authorList>
    </citation>
    <scope>NUCLEOTIDE SEQUENCE [LARGE SCALE GENOMIC DNA]</scope>
    <source>
        <strain evidence="2 3">OT19</strain>
        <plasmid evidence="2 3">plas1</plasmid>
    </source>
</reference>
<organism evidence="2 3">
    <name type="scientific">Croceicoccus marinus</name>
    <dbReference type="NCBI Taxonomy" id="450378"/>
    <lineage>
        <taxon>Bacteria</taxon>
        <taxon>Pseudomonadati</taxon>
        <taxon>Pseudomonadota</taxon>
        <taxon>Alphaproteobacteria</taxon>
        <taxon>Sphingomonadales</taxon>
        <taxon>Erythrobacteraceae</taxon>
        <taxon>Croceicoccus</taxon>
    </lineage>
</organism>
<dbReference type="EMBL" id="CP060053">
    <property type="protein sequence ID" value="QNE07444.1"/>
    <property type="molecule type" value="Genomic_DNA"/>
</dbReference>
<geneLocation type="plasmid" evidence="2 3">
    <name>plas1</name>
</geneLocation>
<name>A0A7G6W0C9_9SPHN</name>
<accession>A0A7G6W0C9</accession>
<feature type="domain" description="SnoaL-like" evidence="1">
    <location>
        <begin position="11"/>
        <end position="112"/>
    </location>
</feature>
<evidence type="ECO:0000313" key="3">
    <source>
        <dbReference type="Proteomes" id="UP000515297"/>
    </source>
</evidence>
<evidence type="ECO:0000259" key="1">
    <source>
        <dbReference type="Pfam" id="PF12680"/>
    </source>
</evidence>